<keyword evidence="3" id="KW-1185">Reference proteome</keyword>
<proteinExistence type="predicted"/>
<accession>A0ABN2T584</accession>
<dbReference type="EMBL" id="BAAAPC010000010">
    <property type="protein sequence ID" value="GAA1999082.1"/>
    <property type="molecule type" value="Genomic_DNA"/>
</dbReference>
<evidence type="ECO:0000313" key="2">
    <source>
        <dbReference type="EMBL" id="GAA1999082.1"/>
    </source>
</evidence>
<evidence type="ECO:0000256" key="1">
    <source>
        <dbReference type="SAM" id="MobiDB-lite"/>
    </source>
</evidence>
<organism evidence="2 3">
    <name type="scientific">Nocardiopsis rhodophaea</name>
    <dbReference type="NCBI Taxonomy" id="280238"/>
    <lineage>
        <taxon>Bacteria</taxon>
        <taxon>Bacillati</taxon>
        <taxon>Actinomycetota</taxon>
        <taxon>Actinomycetes</taxon>
        <taxon>Streptosporangiales</taxon>
        <taxon>Nocardiopsidaceae</taxon>
        <taxon>Nocardiopsis</taxon>
    </lineage>
</organism>
<dbReference type="Proteomes" id="UP001501585">
    <property type="component" value="Unassembled WGS sequence"/>
</dbReference>
<feature type="region of interest" description="Disordered" evidence="1">
    <location>
        <begin position="1"/>
        <end position="20"/>
    </location>
</feature>
<gene>
    <name evidence="2" type="ORF">GCM10009799_27740</name>
</gene>
<comment type="caution">
    <text evidence="2">The sequence shown here is derived from an EMBL/GenBank/DDBJ whole genome shotgun (WGS) entry which is preliminary data.</text>
</comment>
<name>A0ABN2T584_9ACTN</name>
<reference evidence="2 3" key="1">
    <citation type="journal article" date="2019" name="Int. J. Syst. Evol. Microbiol.">
        <title>The Global Catalogue of Microorganisms (GCM) 10K type strain sequencing project: providing services to taxonomists for standard genome sequencing and annotation.</title>
        <authorList>
            <consortium name="The Broad Institute Genomics Platform"/>
            <consortium name="The Broad Institute Genome Sequencing Center for Infectious Disease"/>
            <person name="Wu L."/>
            <person name="Ma J."/>
        </authorList>
    </citation>
    <scope>NUCLEOTIDE SEQUENCE [LARGE SCALE GENOMIC DNA]</scope>
    <source>
        <strain evidence="2 3">JCM 15313</strain>
    </source>
</reference>
<protein>
    <submittedName>
        <fullName evidence="2">Uncharacterized protein</fullName>
    </submittedName>
</protein>
<sequence length="74" mass="8370">MQNSHGAAPQQAALPRGSAYRGWRPVPAPILRHRTHLLETFLAPVKEIFDLHGLLRMLEPQERHGNRGKENAEV</sequence>
<evidence type="ECO:0000313" key="3">
    <source>
        <dbReference type="Proteomes" id="UP001501585"/>
    </source>
</evidence>